<evidence type="ECO:0008006" key="5">
    <source>
        <dbReference type="Google" id="ProtNLM"/>
    </source>
</evidence>
<name>A0AAE9JAB6_CAEBR</name>
<feature type="coiled-coil region" evidence="1">
    <location>
        <begin position="64"/>
        <end position="91"/>
    </location>
</feature>
<reference evidence="3 4" key="1">
    <citation type="submission" date="2022-04" db="EMBL/GenBank/DDBJ databases">
        <title>Chromosome-level reference genomes for two strains of Caenorhabditis briggsae: an improved platform for comparative genomics.</title>
        <authorList>
            <person name="Stevens L."/>
            <person name="Andersen E."/>
        </authorList>
    </citation>
    <scope>NUCLEOTIDE SEQUENCE [LARGE SCALE GENOMIC DNA]</scope>
    <source>
        <strain evidence="3">VX34</strain>
        <tissue evidence="3">Whole-organism</tissue>
    </source>
</reference>
<organism evidence="3 4">
    <name type="scientific">Caenorhabditis briggsae</name>
    <dbReference type="NCBI Taxonomy" id="6238"/>
    <lineage>
        <taxon>Eukaryota</taxon>
        <taxon>Metazoa</taxon>
        <taxon>Ecdysozoa</taxon>
        <taxon>Nematoda</taxon>
        <taxon>Chromadorea</taxon>
        <taxon>Rhabditida</taxon>
        <taxon>Rhabditina</taxon>
        <taxon>Rhabditomorpha</taxon>
        <taxon>Rhabditoidea</taxon>
        <taxon>Rhabditidae</taxon>
        <taxon>Peloderinae</taxon>
        <taxon>Caenorhabditis</taxon>
    </lineage>
</organism>
<proteinExistence type="predicted"/>
<dbReference type="InterPro" id="IPR036638">
    <property type="entry name" value="HLH_DNA-bd_sf"/>
</dbReference>
<dbReference type="SUPFAM" id="SSF47459">
    <property type="entry name" value="HLH, helix-loop-helix DNA-binding domain"/>
    <property type="match status" value="1"/>
</dbReference>
<keyword evidence="4" id="KW-1185">Reference proteome</keyword>
<dbReference type="AlphaFoldDB" id="A0AAE9JAB6"/>
<feature type="compositionally biased region" description="Polar residues" evidence="2">
    <location>
        <begin position="229"/>
        <end position="241"/>
    </location>
</feature>
<sequence>MDLSEYRIPGRRDNFKEGGNTYSGRKKLILESKVHKKIVVHLSVIKDETAHVLNNPKNIMPPRKENAKKTYTESQRARKNAYEQARKAKKNGPMEELRALTRHRFDSDFQPERVVIVEAAKYIEELRKLLADSEAAQEAPQMDMEDFYPELAAYEMFGMSQPTNIAQSSSPPATVVPNTATSSDAAYNQWNGYQEQYRMSPPWSIAESATPPTVFVPNNSTPPDGVYNGSASPPSVSNNTFTSSEAVYNQWNEHQEPQQYYYPPQVDLQQQQYNEYLMNGGQYY</sequence>
<dbReference type="EMBL" id="CP092621">
    <property type="protein sequence ID" value="UMM20244.1"/>
    <property type="molecule type" value="Genomic_DNA"/>
</dbReference>
<accession>A0AAE9JAB6</accession>
<keyword evidence="1" id="KW-0175">Coiled coil</keyword>
<evidence type="ECO:0000256" key="2">
    <source>
        <dbReference type="SAM" id="MobiDB-lite"/>
    </source>
</evidence>
<evidence type="ECO:0000313" key="3">
    <source>
        <dbReference type="EMBL" id="UMM20244.1"/>
    </source>
</evidence>
<feature type="region of interest" description="Disordered" evidence="2">
    <location>
        <begin position="217"/>
        <end position="241"/>
    </location>
</feature>
<evidence type="ECO:0000256" key="1">
    <source>
        <dbReference type="SAM" id="Coils"/>
    </source>
</evidence>
<evidence type="ECO:0000313" key="4">
    <source>
        <dbReference type="Proteomes" id="UP000829354"/>
    </source>
</evidence>
<dbReference type="GO" id="GO:0046983">
    <property type="term" value="F:protein dimerization activity"/>
    <property type="evidence" value="ECO:0007669"/>
    <property type="project" value="InterPro"/>
</dbReference>
<dbReference type="Proteomes" id="UP000829354">
    <property type="component" value="Chromosome II"/>
</dbReference>
<protein>
    <recommendedName>
        <fullName evidence="5">BHLH domain-containing protein</fullName>
    </recommendedName>
</protein>
<gene>
    <name evidence="3" type="ORF">L5515_015577</name>
</gene>